<dbReference type="Pfam" id="PF01633">
    <property type="entry name" value="Choline_kinase"/>
    <property type="match status" value="1"/>
</dbReference>
<keyword evidence="4" id="KW-0812">Transmembrane</keyword>
<keyword evidence="6" id="KW-1185">Reference proteome</keyword>
<name>A0A9W7FE98_9STRA</name>
<gene>
    <name evidence="5" type="ORF">TrVE_jg12706</name>
</gene>
<dbReference type="Gene3D" id="3.30.200.20">
    <property type="entry name" value="Phosphorylase Kinase, domain 1"/>
    <property type="match status" value="1"/>
</dbReference>
<proteinExistence type="inferred from homology"/>
<dbReference type="GO" id="GO:0005737">
    <property type="term" value="C:cytoplasm"/>
    <property type="evidence" value="ECO:0007669"/>
    <property type="project" value="TreeGrafter"/>
</dbReference>
<dbReference type="Gene3D" id="3.90.1200.10">
    <property type="match status" value="1"/>
</dbReference>
<accession>A0A9W7FE98</accession>
<dbReference type="SUPFAM" id="SSF56112">
    <property type="entry name" value="Protein kinase-like (PK-like)"/>
    <property type="match status" value="1"/>
</dbReference>
<dbReference type="EMBL" id="BRXX01000418">
    <property type="protein sequence ID" value="GMI10531.1"/>
    <property type="molecule type" value="Genomic_DNA"/>
</dbReference>
<dbReference type="PANTHER" id="PTHR22603">
    <property type="entry name" value="CHOLINE/ETHANOALAMINE KINASE"/>
    <property type="match status" value="1"/>
</dbReference>
<dbReference type="InterPro" id="IPR011009">
    <property type="entry name" value="Kinase-like_dom_sf"/>
</dbReference>
<keyword evidence="4" id="KW-1133">Transmembrane helix</keyword>
<sequence length="386" mass="42876">MTNVFVAAREASTTPCLVCGQPYILNEIDKNLKGDELKSRVIQIFKKMSLLSSTLPIPSPSTSTLTPISGGITNALYLLSTPNSKHLIRIFGGEGMIDRDIETEMYSNLADYLGGISYHGRFGNGRIEGFLEGYSPCTLTSMRTPSIIPSILKLHSYIPPSGLGPTELWNQLDTWLSEAKDAQKKVNLPLINTLNLSSISLAIKSCKSSTLPLNPPIVFCHNDLLSGNIMSSGTSIQLIDFEYGSPNYAAFDIANHFNEYAGGTDTGVPDYTLLMSSKEMREWITIYVEKGGGEVEEVMEMVERFMEVNHYYWGLWAIVQARNEGVEEFPYDRYAYERFAQGAKERKKRLSASKNSWNRYAGYATLGVAAAAGIYVGWKFLGKKKK</sequence>
<evidence type="ECO:0000313" key="6">
    <source>
        <dbReference type="Proteomes" id="UP001165160"/>
    </source>
</evidence>
<evidence type="ECO:0000256" key="1">
    <source>
        <dbReference type="ARBA" id="ARBA00037883"/>
    </source>
</evidence>
<comment type="caution">
    <text evidence="5">The sequence shown here is derived from an EMBL/GenBank/DDBJ whole genome shotgun (WGS) entry which is preliminary data.</text>
</comment>
<organism evidence="5 6">
    <name type="scientific">Triparma verrucosa</name>
    <dbReference type="NCBI Taxonomy" id="1606542"/>
    <lineage>
        <taxon>Eukaryota</taxon>
        <taxon>Sar</taxon>
        <taxon>Stramenopiles</taxon>
        <taxon>Ochrophyta</taxon>
        <taxon>Bolidophyceae</taxon>
        <taxon>Parmales</taxon>
        <taxon>Triparmaceae</taxon>
        <taxon>Triparma</taxon>
    </lineage>
</organism>
<comment type="pathway">
    <text evidence="1">Phospholipid metabolism; phosphatidylethanolamine biosynthesis; phosphatidylethanolamine from ethanolamine: step 1/3.</text>
</comment>
<keyword evidence="4" id="KW-0472">Membrane</keyword>
<reference evidence="6" key="1">
    <citation type="journal article" date="2023" name="Commun. Biol.">
        <title>Genome analysis of Parmales, the sister group of diatoms, reveals the evolutionary specialization of diatoms from phago-mixotrophs to photoautotrophs.</title>
        <authorList>
            <person name="Ban H."/>
            <person name="Sato S."/>
            <person name="Yoshikawa S."/>
            <person name="Yamada K."/>
            <person name="Nakamura Y."/>
            <person name="Ichinomiya M."/>
            <person name="Sato N."/>
            <person name="Blanc-Mathieu R."/>
            <person name="Endo H."/>
            <person name="Kuwata A."/>
            <person name="Ogata H."/>
        </authorList>
    </citation>
    <scope>NUCLEOTIDE SEQUENCE [LARGE SCALE GENOMIC DNA]</scope>
    <source>
        <strain evidence="6">NIES 3699</strain>
    </source>
</reference>
<evidence type="ECO:0000256" key="4">
    <source>
        <dbReference type="SAM" id="Phobius"/>
    </source>
</evidence>
<evidence type="ECO:0000256" key="3">
    <source>
        <dbReference type="ARBA" id="ARBA00038874"/>
    </source>
</evidence>
<dbReference type="PANTHER" id="PTHR22603:SF66">
    <property type="entry name" value="ETHANOLAMINE KINASE"/>
    <property type="match status" value="1"/>
</dbReference>
<comment type="similarity">
    <text evidence="2">Belongs to the choline/ethanolamine kinase family.</text>
</comment>
<dbReference type="Proteomes" id="UP001165160">
    <property type="component" value="Unassembled WGS sequence"/>
</dbReference>
<evidence type="ECO:0000256" key="2">
    <source>
        <dbReference type="ARBA" id="ARBA00038211"/>
    </source>
</evidence>
<dbReference type="AlphaFoldDB" id="A0A9W7FE98"/>
<dbReference type="GO" id="GO:0006646">
    <property type="term" value="P:phosphatidylethanolamine biosynthetic process"/>
    <property type="evidence" value="ECO:0007669"/>
    <property type="project" value="TreeGrafter"/>
</dbReference>
<protein>
    <recommendedName>
        <fullName evidence="3">ethanolamine kinase</fullName>
        <ecNumber evidence="3">2.7.1.82</ecNumber>
    </recommendedName>
</protein>
<dbReference type="EC" id="2.7.1.82" evidence="3"/>
<dbReference type="GO" id="GO:0004305">
    <property type="term" value="F:ethanolamine kinase activity"/>
    <property type="evidence" value="ECO:0007669"/>
    <property type="project" value="UniProtKB-EC"/>
</dbReference>
<feature type="transmembrane region" description="Helical" evidence="4">
    <location>
        <begin position="360"/>
        <end position="381"/>
    </location>
</feature>
<evidence type="ECO:0000313" key="5">
    <source>
        <dbReference type="EMBL" id="GMI10531.1"/>
    </source>
</evidence>